<evidence type="ECO:0000313" key="7">
    <source>
        <dbReference type="EMBL" id="TCV03028.1"/>
    </source>
</evidence>
<gene>
    <name evidence="7" type="ORF">EV686_101490</name>
</gene>
<comment type="caution">
    <text evidence="7">The sequence shown here is derived from an EMBL/GenBank/DDBJ whole genome shotgun (WGS) entry which is preliminary data.</text>
</comment>
<dbReference type="GO" id="GO:0003677">
    <property type="term" value="F:DNA binding"/>
    <property type="evidence" value="ECO:0007669"/>
    <property type="project" value="UniProtKB-KW"/>
</dbReference>
<dbReference type="Pfam" id="PF00072">
    <property type="entry name" value="Response_reg"/>
    <property type="match status" value="1"/>
</dbReference>
<evidence type="ECO:0000259" key="6">
    <source>
        <dbReference type="PROSITE" id="PS50110"/>
    </source>
</evidence>
<keyword evidence="2" id="KW-0238">DNA-binding</keyword>
<keyword evidence="8" id="KW-1185">Reference proteome</keyword>
<protein>
    <submittedName>
        <fullName evidence="7">LuxR family two component transcriptional regulator</fullName>
    </submittedName>
</protein>
<keyword evidence="1" id="KW-0805">Transcription regulation</keyword>
<dbReference type="RefSeq" id="WP_132473071.1">
    <property type="nucleotide sequence ID" value="NZ_JBEBWM010000033.1"/>
</dbReference>
<evidence type="ECO:0000256" key="2">
    <source>
        <dbReference type="ARBA" id="ARBA00023125"/>
    </source>
</evidence>
<dbReference type="PROSITE" id="PS50110">
    <property type="entry name" value="RESPONSE_REGULATORY"/>
    <property type="match status" value="1"/>
</dbReference>
<dbReference type="CDD" id="cd06170">
    <property type="entry name" value="LuxR_C_like"/>
    <property type="match status" value="1"/>
</dbReference>
<dbReference type="InterPro" id="IPR000792">
    <property type="entry name" value="Tscrpt_reg_LuxR_C"/>
</dbReference>
<accession>A0A4R3VH02</accession>
<proteinExistence type="predicted"/>
<dbReference type="PANTHER" id="PTHR44688">
    <property type="entry name" value="DNA-BINDING TRANSCRIPTIONAL ACTIVATOR DEVR_DOSR"/>
    <property type="match status" value="1"/>
</dbReference>
<keyword evidence="3" id="KW-0804">Transcription</keyword>
<dbReference type="OrthoDB" id="9802186at2"/>
<evidence type="ECO:0000256" key="3">
    <source>
        <dbReference type="ARBA" id="ARBA00023163"/>
    </source>
</evidence>
<dbReference type="InterPro" id="IPR036388">
    <property type="entry name" value="WH-like_DNA-bd_sf"/>
</dbReference>
<dbReference type="PROSITE" id="PS00622">
    <property type="entry name" value="HTH_LUXR_1"/>
    <property type="match status" value="1"/>
</dbReference>
<evidence type="ECO:0000313" key="8">
    <source>
        <dbReference type="Proteomes" id="UP000294692"/>
    </source>
</evidence>
<reference evidence="7 8" key="1">
    <citation type="submission" date="2019-03" db="EMBL/GenBank/DDBJ databases">
        <title>Genomic Encyclopedia of Type Strains, Phase IV (KMG-IV): sequencing the most valuable type-strain genomes for metagenomic binning, comparative biology and taxonomic classification.</title>
        <authorList>
            <person name="Goeker M."/>
        </authorList>
    </citation>
    <scope>NUCLEOTIDE SEQUENCE [LARGE SCALE GENOMIC DNA]</scope>
    <source>
        <strain evidence="7 8">DSM 100048</strain>
    </source>
</reference>
<dbReference type="CDD" id="cd17537">
    <property type="entry name" value="REC_FixJ"/>
    <property type="match status" value="1"/>
</dbReference>
<dbReference type="PRINTS" id="PR00038">
    <property type="entry name" value="HTHLUXR"/>
</dbReference>
<feature type="modified residue" description="4-aspartylphosphate" evidence="4">
    <location>
        <position position="59"/>
    </location>
</feature>
<dbReference type="SMART" id="SM00448">
    <property type="entry name" value="REC"/>
    <property type="match status" value="1"/>
</dbReference>
<dbReference type="SUPFAM" id="SSF52172">
    <property type="entry name" value="CheY-like"/>
    <property type="match status" value="1"/>
</dbReference>
<name>A0A4R3VH02_9BURK</name>
<feature type="domain" description="HTH luxR-type" evidence="5">
    <location>
        <begin position="140"/>
        <end position="205"/>
    </location>
</feature>
<dbReference type="GO" id="GO:0006355">
    <property type="term" value="P:regulation of DNA-templated transcription"/>
    <property type="evidence" value="ECO:0007669"/>
    <property type="project" value="InterPro"/>
</dbReference>
<keyword evidence="4" id="KW-0597">Phosphoprotein</keyword>
<dbReference type="Pfam" id="PF00196">
    <property type="entry name" value="GerE"/>
    <property type="match status" value="1"/>
</dbReference>
<dbReference type="Gene3D" id="1.10.10.10">
    <property type="entry name" value="Winged helix-like DNA-binding domain superfamily/Winged helix DNA-binding domain"/>
    <property type="match status" value="1"/>
</dbReference>
<dbReference type="SMART" id="SM00421">
    <property type="entry name" value="HTH_LUXR"/>
    <property type="match status" value="1"/>
</dbReference>
<evidence type="ECO:0000256" key="4">
    <source>
        <dbReference type="PROSITE-ProRule" id="PRU00169"/>
    </source>
</evidence>
<dbReference type="EMBL" id="SMBX01000001">
    <property type="protein sequence ID" value="TCV03028.1"/>
    <property type="molecule type" value="Genomic_DNA"/>
</dbReference>
<dbReference type="AlphaFoldDB" id="A0A4R3VH02"/>
<dbReference type="PROSITE" id="PS50043">
    <property type="entry name" value="HTH_LUXR_2"/>
    <property type="match status" value="1"/>
</dbReference>
<dbReference type="InterPro" id="IPR011006">
    <property type="entry name" value="CheY-like_superfamily"/>
</dbReference>
<dbReference type="PANTHER" id="PTHR44688:SF16">
    <property type="entry name" value="DNA-BINDING TRANSCRIPTIONAL ACTIVATOR DEVR_DOSR"/>
    <property type="match status" value="1"/>
</dbReference>
<dbReference type="GO" id="GO:0000160">
    <property type="term" value="P:phosphorelay signal transduction system"/>
    <property type="evidence" value="ECO:0007669"/>
    <property type="project" value="InterPro"/>
</dbReference>
<dbReference type="Gene3D" id="3.40.50.2300">
    <property type="match status" value="1"/>
</dbReference>
<sequence length="210" mass="23399">MNAEPCTTIYLIDDDDAFRRSLIFLLESVGWPVRDYDSAQAFLDAHASAPDDLGCLLLDIRMPMISGMHLQQRLNAQGWHIPIVFITGHGDVELAVQAMKAGASDFLEKPFRDQALLDAVALAVQRGVQQRRDTERRRHAIAMLEGLSPREAEVARLLARGRANKNVAQTLGISEKTVHIHRQRVMEKTACANATELARLLLLAEPELLD</sequence>
<dbReference type="InterPro" id="IPR001789">
    <property type="entry name" value="Sig_transdc_resp-reg_receiver"/>
</dbReference>
<feature type="domain" description="Response regulatory" evidence="6">
    <location>
        <begin position="8"/>
        <end position="124"/>
    </location>
</feature>
<evidence type="ECO:0000256" key="1">
    <source>
        <dbReference type="ARBA" id="ARBA00023015"/>
    </source>
</evidence>
<organism evidence="7 8">
    <name type="scientific">Paracandidimonas soli</name>
    <dbReference type="NCBI Taxonomy" id="1917182"/>
    <lineage>
        <taxon>Bacteria</taxon>
        <taxon>Pseudomonadati</taxon>
        <taxon>Pseudomonadota</taxon>
        <taxon>Betaproteobacteria</taxon>
        <taxon>Burkholderiales</taxon>
        <taxon>Alcaligenaceae</taxon>
        <taxon>Paracandidimonas</taxon>
    </lineage>
</organism>
<dbReference type="Proteomes" id="UP000294692">
    <property type="component" value="Unassembled WGS sequence"/>
</dbReference>
<evidence type="ECO:0000259" key="5">
    <source>
        <dbReference type="PROSITE" id="PS50043"/>
    </source>
</evidence>